<proteinExistence type="predicted"/>
<dbReference type="EMBL" id="OX459943">
    <property type="protein sequence ID" value="CAI9178261.1"/>
    <property type="molecule type" value="Genomic_DNA"/>
</dbReference>
<name>A0ABN9A1H2_RANTA</name>
<evidence type="ECO:0000313" key="1">
    <source>
        <dbReference type="EMBL" id="CAI9178261.1"/>
    </source>
</evidence>
<organism evidence="1 2">
    <name type="scientific">Rangifer tarandus platyrhynchus</name>
    <name type="common">Svalbard reindeer</name>
    <dbReference type="NCBI Taxonomy" id="3082113"/>
    <lineage>
        <taxon>Eukaryota</taxon>
        <taxon>Metazoa</taxon>
        <taxon>Chordata</taxon>
        <taxon>Craniata</taxon>
        <taxon>Vertebrata</taxon>
        <taxon>Euteleostomi</taxon>
        <taxon>Mammalia</taxon>
        <taxon>Eutheria</taxon>
        <taxon>Laurasiatheria</taxon>
        <taxon>Artiodactyla</taxon>
        <taxon>Ruminantia</taxon>
        <taxon>Pecora</taxon>
        <taxon>Cervidae</taxon>
        <taxon>Odocoileinae</taxon>
        <taxon>Rangifer</taxon>
    </lineage>
</organism>
<reference evidence="1" key="1">
    <citation type="submission" date="2023-04" db="EMBL/GenBank/DDBJ databases">
        <authorList>
            <consortium name="ELIXIR-Norway"/>
        </authorList>
    </citation>
    <scope>NUCLEOTIDE SEQUENCE [LARGE SCALE GENOMIC DNA]</scope>
</reference>
<gene>
    <name evidence="1" type="ORF">MRATA1EN1_LOCUS27223</name>
</gene>
<protein>
    <submittedName>
        <fullName evidence="1">Uncharacterized protein</fullName>
    </submittedName>
</protein>
<dbReference type="Proteomes" id="UP001176941">
    <property type="component" value="Chromosome 7"/>
</dbReference>
<accession>A0ABN9A1H2</accession>
<sequence>MVRWAYRTLGVLSSAEMPADLTVGCRSLQNGFQFIWSQGALLQQVKGTSPVWGGYPCEDGRTPEPRLGVCVAVPVHHACVSCLEPMWTLSGQARQTCAMPLLIGKMLEEDRVG</sequence>
<keyword evidence="2" id="KW-1185">Reference proteome</keyword>
<evidence type="ECO:0000313" key="2">
    <source>
        <dbReference type="Proteomes" id="UP001176941"/>
    </source>
</evidence>